<gene>
    <name evidence="1" type="ORF">Thpro_021103</name>
</gene>
<dbReference type="OrthoDB" id="9786540at2"/>
<dbReference type="AlphaFoldDB" id="A0A1A6C666"/>
<sequence length="151" mass="17039">MSPDSPQVPSEDFLGLYRGRSVGILRWPQLDEFWARLRARADEGWYVYAVGEPVPDAVVDAEALSHFIDEIDTLLRREHDHDYCGIVYADDPAQPRLVKIFDPNHLGSSCGSSGQPTPPGWVVSRLPPVDLADAMPLANNRRRWWQRLFGG</sequence>
<keyword evidence="2" id="KW-1185">Reference proteome</keyword>
<protein>
    <submittedName>
        <fullName evidence="1">Uncharacterized protein</fullName>
    </submittedName>
</protein>
<proteinExistence type="predicted"/>
<accession>A0A1A6C666</accession>
<organism evidence="1 2">
    <name type="scientific">Acidihalobacter prosperus</name>
    <dbReference type="NCBI Taxonomy" id="160660"/>
    <lineage>
        <taxon>Bacteria</taxon>
        <taxon>Pseudomonadati</taxon>
        <taxon>Pseudomonadota</taxon>
        <taxon>Gammaproteobacteria</taxon>
        <taxon>Chromatiales</taxon>
        <taxon>Ectothiorhodospiraceae</taxon>
        <taxon>Acidihalobacter</taxon>
    </lineage>
</organism>
<name>A0A1A6C666_9GAMM</name>
<dbReference type="Proteomes" id="UP000029273">
    <property type="component" value="Unassembled WGS sequence"/>
</dbReference>
<dbReference type="EMBL" id="JQSG02000002">
    <property type="protein sequence ID" value="OBS10053.1"/>
    <property type="molecule type" value="Genomic_DNA"/>
</dbReference>
<comment type="caution">
    <text evidence="1">The sequence shown here is derived from an EMBL/GenBank/DDBJ whole genome shotgun (WGS) entry which is preliminary data.</text>
</comment>
<reference evidence="1 2" key="1">
    <citation type="journal article" date="2014" name="Genome Announc.">
        <title>Draft Genome Sequence of the Iron-Oxidizing, Acidophilic, and Halotolerant 'Thiobacillus prosperus' Type Strain DSM 5130.</title>
        <authorList>
            <person name="Ossandon F.J."/>
            <person name="Cardenas J.P."/>
            <person name="Corbett M."/>
            <person name="Quatrini R."/>
            <person name="Holmes D.S."/>
            <person name="Watkin E."/>
        </authorList>
    </citation>
    <scope>NUCLEOTIDE SEQUENCE [LARGE SCALE GENOMIC DNA]</scope>
    <source>
        <strain evidence="1 2">DSM 5130</strain>
    </source>
</reference>
<evidence type="ECO:0000313" key="1">
    <source>
        <dbReference type="EMBL" id="OBS10053.1"/>
    </source>
</evidence>
<evidence type="ECO:0000313" key="2">
    <source>
        <dbReference type="Proteomes" id="UP000029273"/>
    </source>
</evidence>
<dbReference type="RefSeq" id="WP_038093796.1">
    <property type="nucleotide sequence ID" value="NZ_JQSG02000002.1"/>
</dbReference>